<reference evidence="9" key="1">
    <citation type="submission" date="2023-07" db="EMBL/GenBank/DDBJ databases">
        <authorList>
            <consortium name="AG Swart"/>
            <person name="Singh M."/>
            <person name="Singh A."/>
            <person name="Seah K."/>
            <person name="Emmerich C."/>
        </authorList>
    </citation>
    <scope>NUCLEOTIDE SEQUENCE</scope>
    <source>
        <strain evidence="9">DP1</strain>
    </source>
</reference>
<dbReference type="Gene3D" id="2.60.200.20">
    <property type="match status" value="1"/>
</dbReference>
<dbReference type="GO" id="GO:0003777">
    <property type="term" value="F:microtubule motor activity"/>
    <property type="evidence" value="ECO:0007669"/>
    <property type="project" value="InterPro"/>
</dbReference>
<evidence type="ECO:0000256" key="2">
    <source>
        <dbReference type="ARBA" id="ARBA00022840"/>
    </source>
</evidence>
<dbReference type="PROSITE" id="PS50067">
    <property type="entry name" value="KINESIN_MOTOR_2"/>
    <property type="match status" value="1"/>
</dbReference>
<dbReference type="SUPFAM" id="SSF49879">
    <property type="entry name" value="SMAD/FHA domain"/>
    <property type="match status" value="1"/>
</dbReference>
<sequence>MSVKVAVRVRPFNDREKQKNPKCCIKMQGPSTLITDPKTGKDRTFTFDYSFWSHDGFTEEADGLLVPSGTQYDDQEKVYNQLGKEVLDNAWDGYHCCLFAYGQTGSGKSYSMIGYGANKGIVPKAMNEVFERMKATTTKDKWYEVSVSMLEIYNECVQDLLADPDKRPSKGLNIRQSKVRGVYVQNLSQHPVPSFEAIEKIMEEGNKNRSIGSTEMNKTSSRAHTIITLSFKQFEIIDGKTTERFSNINLVDLAGSERAKSTKATKERLKEGCNINLSLTVLGQVINVLAEKSMGNKKNAVVPYRESALTRILSNALGGNSKTIMICAISPAELNYDESLNTLKYAERAKKVKNVAVVNESAQDKMIRELREENDKLKKLLMAATQGGAIDMNDPDFLARLGAFGIESKPGTNNPEEEIKEKLEDNEKEVKNMEISWKDKLEEEKKWENEREVQDKTLPHLTNLNEDPQLSGMLYYNLLESPIHVGRKTGNPKPTITIGGIGILPNHCVFEMEPKELPKEEAKEESQEEEKEPDESEGNAESPETPETPSEEKVLPKFYLRPCAEEACDSIFVNGENLNEEGVLLNHNDRIIFGNNTVFLFKYPELHKQLTGEDVVSKASSLEEEKIPEEEKGDSKEIDWEFVLNEKMSKADKIRKEEQEREEKAKMEEHQKKVAAEKKHMEDEMKKKQEEMEDKMRELEKQMLVAEEEKRQQYEKELEDAERLMIEKIEAMEKERIEREKQQQKELEDQEVIIKERQKENETLETKLSQLMPLINEANLCAKEFNKNVIFETKLISVIPEDINKSPIEMLKNRKVEIHVKVENKDRGDVYLWDMETFMDRLLVIRECVHNYFDTNIVPSMEGKDDPFWDPPQPQLIGQGYYKLEPLAYLIDNPHTVSLIGSDQKGLVGKMEVNILPTDETGWDDPPEDLIPYQPEDLIDKRIDFAVIIERAIDLPANFCRDVYCEYSFYLDDQTYATPVIPGKHQSPVFDYRFHHNLMITESTIKYLKNNAICFKVFGSPDNEHRPYFEPDSGEGSTFQASEESKEIDTTAGEAPSEDFSLKDNFVNNISSENENENKSYEEKSKVKNYQEPEQEDVDLARADEEPHEELEPQAEEPEEDAPKRIEGNNANFDEMFIYGGQPNVDADGDDFGSRTYSQSVYQQPKALISDHEKAEYIASHPRDDHFIDSTSAGSGKKGKKGKKEKKGKKGKKDKDCVIF</sequence>
<evidence type="ECO:0000256" key="7">
    <source>
        <dbReference type="SAM" id="MobiDB-lite"/>
    </source>
</evidence>
<feature type="compositionally biased region" description="Basic and acidic residues" evidence="7">
    <location>
        <begin position="1076"/>
        <end position="1091"/>
    </location>
</feature>
<dbReference type="InterPro" id="IPR027417">
    <property type="entry name" value="P-loop_NTPase"/>
</dbReference>
<feature type="compositionally biased region" description="Basic residues" evidence="7">
    <location>
        <begin position="1197"/>
        <end position="1212"/>
    </location>
</feature>
<dbReference type="GO" id="GO:0008017">
    <property type="term" value="F:microtubule binding"/>
    <property type="evidence" value="ECO:0007669"/>
    <property type="project" value="InterPro"/>
</dbReference>
<evidence type="ECO:0000313" key="10">
    <source>
        <dbReference type="Proteomes" id="UP001295684"/>
    </source>
</evidence>
<dbReference type="PRINTS" id="PR00380">
    <property type="entry name" value="KINESINHEAVY"/>
</dbReference>
<dbReference type="InterPro" id="IPR035892">
    <property type="entry name" value="C2_domain_sf"/>
</dbReference>
<feature type="region of interest" description="Disordered" evidence="7">
    <location>
        <begin position="1026"/>
        <end position="1220"/>
    </location>
</feature>
<name>A0AAD1UHH7_EUPCR</name>
<dbReference type="AlphaFoldDB" id="A0AAD1UHH7"/>
<keyword evidence="3 6" id="KW-0175">Coiled coil</keyword>
<feature type="region of interest" description="Disordered" evidence="7">
    <location>
        <begin position="517"/>
        <end position="554"/>
    </location>
</feature>
<protein>
    <recommendedName>
        <fullName evidence="8">Kinesin motor domain-containing protein</fullName>
    </recommendedName>
</protein>
<comment type="similarity">
    <text evidence="5">Belongs to the TRAFAC class myosin-kinesin ATPase superfamily. Kinesin family.</text>
</comment>
<feature type="binding site" evidence="5">
    <location>
        <begin position="102"/>
        <end position="109"/>
    </location>
    <ligand>
        <name>ATP</name>
        <dbReference type="ChEBI" id="CHEBI:30616"/>
    </ligand>
</feature>
<dbReference type="SUPFAM" id="SSF49562">
    <property type="entry name" value="C2 domain (Calcium/lipid-binding domain, CaLB)"/>
    <property type="match status" value="1"/>
</dbReference>
<dbReference type="Gene3D" id="3.40.850.10">
    <property type="entry name" value="Kinesin motor domain"/>
    <property type="match status" value="1"/>
</dbReference>
<dbReference type="InterPro" id="IPR008984">
    <property type="entry name" value="SMAD_FHA_dom_sf"/>
</dbReference>
<evidence type="ECO:0000256" key="5">
    <source>
        <dbReference type="PROSITE-ProRule" id="PRU00283"/>
    </source>
</evidence>
<comment type="caution">
    <text evidence="9">The sequence shown here is derived from an EMBL/GenBank/DDBJ whole genome shotgun (WGS) entry which is preliminary data.</text>
</comment>
<feature type="compositionally biased region" description="Acidic residues" evidence="7">
    <location>
        <begin position="526"/>
        <end position="538"/>
    </location>
</feature>
<feature type="coiled-coil region" evidence="6">
    <location>
        <begin position="360"/>
        <end position="387"/>
    </location>
</feature>
<dbReference type="Gene3D" id="2.60.40.150">
    <property type="entry name" value="C2 domain"/>
    <property type="match status" value="1"/>
</dbReference>
<accession>A0AAD1UHH7</accession>
<dbReference type="Proteomes" id="UP001295684">
    <property type="component" value="Unassembled WGS sequence"/>
</dbReference>
<evidence type="ECO:0000256" key="6">
    <source>
        <dbReference type="SAM" id="Coils"/>
    </source>
</evidence>
<dbReference type="SMART" id="SM00129">
    <property type="entry name" value="KISc"/>
    <property type="match status" value="1"/>
</dbReference>
<gene>
    <name evidence="9" type="ORF">ECRASSUSDP1_LOCUS9330</name>
</gene>
<evidence type="ECO:0000256" key="1">
    <source>
        <dbReference type="ARBA" id="ARBA00022741"/>
    </source>
</evidence>
<organism evidence="9 10">
    <name type="scientific">Euplotes crassus</name>
    <dbReference type="NCBI Taxonomy" id="5936"/>
    <lineage>
        <taxon>Eukaryota</taxon>
        <taxon>Sar</taxon>
        <taxon>Alveolata</taxon>
        <taxon>Ciliophora</taxon>
        <taxon>Intramacronucleata</taxon>
        <taxon>Spirotrichea</taxon>
        <taxon>Hypotrichia</taxon>
        <taxon>Euplotida</taxon>
        <taxon>Euplotidae</taxon>
        <taxon>Moneuplotes</taxon>
    </lineage>
</organism>
<dbReference type="SUPFAM" id="SSF52540">
    <property type="entry name" value="P-loop containing nucleoside triphosphate hydrolases"/>
    <property type="match status" value="1"/>
</dbReference>
<keyword evidence="2 5" id="KW-0067">ATP-binding</keyword>
<evidence type="ECO:0000256" key="4">
    <source>
        <dbReference type="ARBA" id="ARBA00023175"/>
    </source>
</evidence>
<feature type="compositionally biased region" description="Basic and acidic residues" evidence="7">
    <location>
        <begin position="1169"/>
        <end position="1188"/>
    </location>
</feature>
<keyword evidence="10" id="KW-1185">Reference proteome</keyword>
<dbReference type="InterPro" id="IPR036961">
    <property type="entry name" value="Kinesin_motor_dom_sf"/>
</dbReference>
<dbReference type="Pfam" id="PF00225">
    <property type="entry name" value="Kinesin"/>
    <property type="match status" value="1"/>
</dbReference>
<evidence type="ECO:0000259" key="8">
    <source>
        <dbReference type="PROSITE" id="PS50067"/>
    </source>
</evidence>
<dbReference type="FunFam" id="3.40.850.10:FF:000063">
    <property type="entry name" value="Kinesin-like protein"/>
    <property type="match status" value="1"/>
</dbReference>
<evidence type="ECO:0000256" key="3">
    <source>
        <dbReference type="ARBA" id="ARBA00023054"/>
    </source>
</evidence>
<feature type="region of interest" description="Disordered" evidence="7">
    <location>
        <begin position="653"/>
        <end position="684"/>
    </location>
</feature>
<feature type="compositionally biased region" description="Acidic residues" evidence="7">
    <location>
        <begin position="1106"/>
        <end position="1120"/>
    </location>
</feature>
<proteinExistence type="inferred from homology"/>
<feature type="domain" description="Kinesin motor" evidence="8">
    <location>
        <begin position="2"/>
        <end position="352"/>
    </location>
</feature>
<evidence type="ECO:0000313" key="9">
    <source>
        <dbReference type="EMBL" id="CAI2368041.1"/>
    </source>
</evidence>
<dbReference type="InterPro" id="IPR001752">
    <property type="entry name" value="Kinesin_motor_dom"/>
</dbReference>
<dbReference type="GO" id="GO:0005524">
    <property type="term" value="F:ATP binding"/>
    <property type="evidence" value="ECO:0007669"/>
    <property type="project" value="UniProtKB-UniRule"/>
</dbReference>
<dbReference type="GO" id="GO:0007018">
    <property type="term" value="P:microtubule-based movement"/>
    <property type="evidence" value="ECO:0007669"/>
    <property type="project" value="InterPro"/>
</dbReference>
<keyword evidence="4 5" id="KW-0505">Motor protein</keyword>
<dbReference type="EMBL" id="CAMPGE010009168">
    <property type="protein sequence ID" value="CAI2368041.1"/>
    <property type="molecule type" value="Genomic_DNA"/>
</dbReference>
<dbReference type="PANTHER" id="PTHR47117">
    <property type="entry name" value="STAR-RELATED LIPID TRANSFER PROTEIN 9"/>
    <property type="match status" value="1"/>
</dbReference>
<keyword evidence="1 5" id="KW-0547">Nucleotide-binding</keyword>